<evidence type="ECO:0000313" key="2">
    <source>
        <dbReference type="EMBL" id="MFC5911255.1"/>
    </source>
</evidence>
<dbReference type="PRINTS" id="PR00111">
    <property type="entry name" value="ABHYDROLASE"/>
</dbReference>
<keyword evidence="2" id="KW-0378">Hydrolase</keyword>
<comment type="caution">
    <text evidence="2">The sequence shown here is derived from an EMBL/GenBank/DDBJ whole genome shotgun (WGS) entry which is preliminary data.</text>
</comment>
<name>A0ABW1G8Z6_9ACTN</name>
<dbReference type="Pfam" id="PF00561">
    <property type="entry name" value="Abhydrolase_1"/>
    <property type="match status" value="1"/>
</dbReference>
<dbReference type="InterPro" id="IPR029058">
    <property type="entry name" value="AB_hydrolase_fold"/>
</dbReference>
<sequence length="291" mass="31402">MYVSAPNRFVTAGNGVRYAYRRCGALGGPPLVLLQNFRGTLDSWDQALVDALAAQRDVVAFDNAGVGLSAGRAARTVVATAQDTLAFLDALGLDRVDLLGFSLGGYVAQELALRHPARVRRMVLAATAPRGAAGIHGWSADVLAHVNPERLLAQDYLYTFFHHTPSSQQSGLEFFGRYIEREQDRDAPVSREAMEAQYEAVVEWGVPDPAALQRLADVRQPTLVTAGDSDRVVPPALAHLLGALIPGAQVHVYPDAGHGFLFQHHERFAADVLDFLSSSVHDAQGAENQVT</sequence>
<accession>A0ABW1G8Z6</accession>
<dbReference type="PANTHER" id="PTHR43433:SF5">
    <property type="entry name" value="AB HYDROLASE-1 DOMAIN-CONTAINING PROTEIN"/>
    <property type="match status" value="1"/>
</dbReference>
<keyword evidence="3" id="KW-1185">Reference proteome</keyword>
<feature type="domain" description="AB hydrolase-1" evidence="1">
    <location>
        <begin position="29"/>
        <end position="264"/>
    </location>
</feature>
<reference evidence="3" key="1">
    <citation type="journal article" date="2019" name="Int. J. Syst. Evol. Microbiol.">
        <title>The Global Catalogue of Microorganisms (GCM) 10K type strain sequencing project: providing services to taxonomists for standard genome sequencing and annotation.</title>
        <authorList>
            <consortium name="The Broad Institute Genomics Platform"/>
            <consortium name="The Broad Institute Genome Sequencing Center for Infectious Disease"/>
            <person name="Wu L."/>
            <person name="Ma J."/>
        </authorList>
    </citation>
    <scope>NUCLEOTIDE SEQUENCE [LARGE SCALE GENOMIC DNA]</scope>
    <source>
        <strain evidence="3">JCM 4816</strain>
    </source>
</reference>
<organism evidence="2 3">
    <name type="scientific">Streptacidiphilus monticola</name>
    <dbReference type="NCBI Taxonomy" id="2161674"/>
    <lineage>
        <taxon>Bacteria</taxon>
        <taxon>Bacillati</taxon>
        <taxon>Actinomycetota</taxon>
        <taxon>Actinomycetes</taxon>
        <taxon>Kitasatosporales</taxon>
        <taxon>Streptomycetaceae</taxon>
        <taxon>Streptacidiphilus</taxon>
    </lineage>
</organism>
<dbReference type="Proteomes" id="UP001596174">
    <property type="component" value="Unassembled WGS sequence"/>
</dbReference>
<dbReference type="GO" id="GO:0016787">
    <property type="term" value="F:hydrolase activity"/>
    <property type="evidence" value="ECO:0007669"/>
    <property type="project" value="UniProtKB-KW"/>
</dbReference>
<dbReference type="SUPFAM" id="SSF53474">
    <property type="entry name" value="alpha/beta-Hydrolases"/>
    <property type="match status" value="1"/>
</dbReference>
<protein>
    <submittedName>
        <fullName evidence="2">Alpha/beta fold hydrolase</fullName>
    </submittedName>
</protein>
<dbReference type="PANTHER" id="PTHR43433">
    <property type="entry name" value="HYDROLASE, ALPHA/BETA FOLD FAMILY PROTEIN"/>
    <property type="match status" value="1"/>
</dbReference>
<dbReference type="EMBL" id="JBHSQJ010000152">
    <property type="protein sequence ID" value="MFC5911255.1"/>
    <property type="molecule type" value="Genomic_DNA"/>
</dbReference>
<proteinExistence type="predicted"/>
<dbReference type="Gene3D" id="3.40.50.1820">
    <property type="entry name" value="alpha/beta hydrolase"/>
    <property type="match status" value="1"/>
</dbReference>
<evidence type="ECO:0000313" key="3">
    <source>
        <dbReference type="Proteomes" id="UP001596174"/>
    </source>
</evidence>
<dbReference type="RefSeq" id="WP_380589892.1">
    <property type="nucleotide sequence ID" value="NZ_JBHSQJ010000152.1"/>
</dbReference>
<gene>
    <name evidence="2" type="ORF">ACFP3V_29125</name>
</gene>
<dbReference type="InterPro" id="IPR050471">
    <property type="entry name" value="AB_hydrolase"/>
</dbReference>
<evidence type="ECO:0000259" key="1">
    <source>
        <dbReference type="Pfam" id="PF00561"/>
    </source>
</evidence>
<dbReference type="InterPro" id="IPR000073">
    <property type="entry name" value="AB_hydrolase_1"/>
</dbReference>